<proteinExistence type="predicted"/>
<evidence type="ECO:0000313" key="4">
    <source>
        <dbReference type="Proteomes" id="UP001597092"/>
    </source>
</evidence>
<dbReference type="InterPro" id="IPR055734">
    <property type="entry name" value="DUF7310"/>
</dbReference>
<sequence>MANDHDSAGVPTDAAPRTDERPTAREDRLDAVDRRLTAVEAELDAVRGLLDGVDAVDEAVERRASVALAKVETLERTLQDGERGLIRDRIPETERANSPERTDDSGASAPADGDPVSDPSVGDGTDRVAVSGCLTGDPDESRKKTTSDGSLAARLRDAFR</sequence>
<dbReference type="RefSeq" id="WP_256307981.1">
    <property type="nucleotide sequence ID" value="NZ_JANHAW010000002.1"/>
</dbReference>
<dbReference type="EMBL" id="JBHUDP010000001">
    <property type="protein sequence ID" value="MFD1684536.1"/>
    <property type="molecule type" value="Genomic_DNA"/>
</dbReference>
<keyword evidence="4" id="KW-1185">Reference proteome</keyword>
<feature type="domain" description="DUF7310" evidence="2">
    <location>
        <begin position="12"/>
        <end position="72"/>
    </location>
</feature>
<evidence type="ECO:0000256" key="1">
    <source>
        <dbReference type="SAM" id="MobiDB-lite"/>
    </source>
</evidence>
<evidence type="ECO:0000259" key="2">
    <source>
        <dbReference type="Pfam" id="PF23991"/>
    </source>
</evidence>
<reference evidence="3 4" key="1">
    <citation type="journal article" date="2019" name="Int. J. Syst. Evol. Microbiol.">
        <title>The Global Catalogue of Microorganisms (GCM) 10K type strain sequencing project: providing services to taxonomists for standard genome sequencing and annotation.</title>
        <authorList>
            <consortium name="The Broad Institute Genomics Platform"/>
            <consortium name="The Broad Institute Genome Sequencing Center for Infectious Disease"/>
            <person name="Wu L."/>
            <person name="Ma J."/>
        </authorList>
    </citation>
    <scope>NUCLEOTIDE SEQUENCE [LARGE SCALE GENOMIC DNA]</scope>
    <source>
        <strain evidence="3 4">CGMCC 1.10387</strain>
    </source>
</reference>
<feature type="region of interest" description="Disordered" evidence="1">
    <location>
        <begin position="78"/>
        <end position="160"/>
    </location>
</feature>
<evidence type="ECO:0000313" key="3">
    <source>
        <dbReference type="EMBL" id="MFD1684536.1"/>
    </source>
</evidence>
<dbReference type="AlphaFoldDB" id="A0ABD6DTN9"/>
<accession>A0ABD6DTN9</accession>
<comment type="caution">
    <text evidence="3">The sequence shown here is derived from an EMBL/GenBank/DDBJ whole genome shotgun (WGS) entry which is preliminary data.</text>
</comment>
<protein>
    <recommendedName>
        <fullName evidence="2">DUF7310 domain-containing protein</fullName>
    </recommendedName>
</protein>
<organism evidence="3 4">
    <name type="scientific">Halobellus litoreus</name>
    <dbReference type="NCBI Taxonomy" id="755310"/>
    <lineage>
        <taxon>Archaea</taxon>
        <taxon>Methanobacteriati</taxon>
        <taxon>Methanobacteriota</taxon>
        <taxon>Stenosarchaea group</taxon>
        <taxon>Halobacteria</taxon>
        <taxon>Halobacteriales</taxon>
        <taxon>Haloferacaceae</taxon>
        <taxon>Halobellus</taxon>
    </lineage>
</organism>
<dbReference type="Proteomes" id="UP001597092">
    <property type="component" value="Unassembled WGS sequence"/>
</dbReference>
<feature type="compositionally biased region" description="Basic and acidic residues" evidence="1">
    <location>
        <begin position="78"/>
        <end position="104"/>
    </location>
</feature>
<gene>
    <name evidence="3" type="ORF">ACFSAS_02810</name>
</gene>
<dbReference type="SUPFAM" id="SSF57997">
    <property type="entry name" value="Tropomyosin"/>
    <property type="match status" value="1"/>
</dbReference>
<feature type="compositionally biased region" description="Basic and acidic residues" evidence="1">
    <location>
        <begin position="16"/>
        <end position="31"/>
    </location>
</feature>
<feature type="region of interest" description="Disordered" evidence="1">
    <location>
        <begin position="1"/>
        <end position="31"/>
    </location>
</feature>
<feature type="compositionally biased region" description="Low complexity" evidence="1">
    <location>
        <begin position="105"/>
        <end position="114"/>
    </location>
</feature>
<name>A0ABD6DTN9_9EURY</name>
<dbReference type="Pfam" id="PF23991">
    <property type="entry name" value="DUF7310"/>
    <property type="match status" value="1"/>
</dbReference>